<evidence type="ECO:0000313" key="10">
    <source>
        <dbReference type="EMBL" id="MET6999864.1"/>
    </source>
</evidence>
<accession>A0ABV2TA16</accession>
<sequence>MKKNISKLLLILPLFSAFLSCHYLDKEPDSLLSEELVWKTRRQSEAYLYNIYSYMLFGENDGAWQLGISEESFITIPGTVARKINDGNWGPSSTIWDIWGTCYVAIRSSHIFENNIDKVPASELSDDLKKQYKAEAKFLRGYYYWSLLKRYGPFIKLDGVLGLNEDFNKYSRAPFDTCLAYVNRLMDEAAVGLPTTWSSTWYGKPTKGACLAIKAEAALLAASPLWNGNPDFAGFRDKQGNALAPAKADAGKWKIAADAAKAVIDLNVYKLYTNEEEGETFDPFKSYSRVFTTQWNNELIISSANWIPTYWDHDCSPLPGGFQLFAATQNMVDAYYMDNGKWISDNTSGYVESGFAADGGDHDWAHASGDWNMYARREPRFYASISYNKRPVIAAPTADDRNRYSSDNNRNGQGRTEFYYRGKSGRQALGYIFPGYLIAKGIHPSSNAYNWSGPYRPYIITRYATILLDYVEALNEAEPGHPDIVKYLDMIRTRAGVPSIAQVYPAAVTSQAEMRKHILRERMIELAFEHGDHWWTRARRKDMNNDEFKKVYGLNFEADDNDQGFGYSGFYQRTLLQSRAFDKKMYLFPIAQSEILRDTALVQNPGW</sequence>
<dbReference type="RefSeq" id="WP_354662425.1">
    <property type="nucleotide sequence ID" value="NZ_JBEXAC010000002.1"/>
</dbReference>
<comment type="caution">
    <text evidence="10">The sequence shown here is derived from an EMBL/GenBank/DDBJ whole genome shotgun (WGS) entry which is preliminary data.</text>
</comment>
<keyword evidence="3 7" id="KW-0732">Signal</keyword>
<dbReference type="InterPro" id="IPR011990">
    <property type="entry name" value="TPR-like_helical_dom_sf"/>
</dbReference>
<dbReference type="PROSITE" id="PS51257">
    <property type="entry name" value="PROKAR_LIPOPROTEIN"/>
    <property type="match status" value="1"/>
</dbReference>
<comment type="similarity">
    <text evidence="2">Belongs to the SusD family.</text>
</comment>
<keyword evidence="11" id="KW-1185">Reference proteome</keyword>
<evidence type="ECO:0000256" key="5">
    <source>
        <dbReference type="ARBA" id="ARBA00023237"/>
    </source>
</evidence>
<evidence type="ECO:0000256" key="7">
    <source>
        <dbReference type="SAM" id="SignalP"/>
    </source>
</evidence>
<keyword evidence="4" id="KW-0472">Membrane</keyword>
<organism evidence="10 11">
    <name type="scientific">Chitinophaga defluvii</name>
    <dbReference type="NCBI Taxonomy" id="3163343"/>
    <lineage>
        <taxon>Bacteria</taxon>
        <taxon>Pseudomonadati</taxon>
        <taxon>Bacteroidota</taxon>
        <taxon>Chitinophagia</taxon>
        <taxon>Chitinophagales</taxon>
        <taxon>Chitinophagaceae</taxon>
        <taxon>Chitinophaga</taxon>
    </lineage>
</organism>
<evidence type="ECO:0000259" key="8">
    <source>
        <dbReference type="Pfam" id="PF07980"/>
    </source>
</evidence>
<evidence type="ECO:0000256" key="4">
    <source>
        <dbReference type="ARBA" id="ARBA00023136"/>
    </source>
</evidence>
<dbReference type="SUPFAM" id="SSF48452">
    <property type="entry name" value="TPR-like"/>
    <property type="match status" value="1"/>
</dbReference>
<feature type="domain" description="RagB/SusD" evidence="8">
    <location>
        <begin position="320"/>
        <end position="607"/>
    </location>
</feature>
<dbReference type="InterPro" id="IPR012944">
    <property type="entry name" value="SusD_RagB_dom"/>
</dbReference>
<evidence type="ECO:0000256" key="2">
    <source>
        <dbReference type="ARBA" id="ARBA00006275"/>
    </source>
</evidence>
<reference evidence="10 11" key="1">
    <citation type="submission" date="2024-06" db="EMBL/GenBank/DDBJ databases">
        <title>Chitinophaga defluvii sp. nov., isolated from municipal sewage.</title>
        <authorList>
            <person name="Zhang L."/>
        </authorList>
    </citation>
    <scope>NUCLEOTIDE SEQUENCE [LARGE SCALE GENOMIC DNA]</scope>
    <source>
        <strain evidence="10 11">H8</strain>
    </source>
</reference>
<name>A0ABV2TA16_9BACT</name>
<evidence type="ECO:0000259" key="9">
    <source>
        <dbReference type="Pfam" id="PF14322"/>
    </source>
</evidence>
<evidence type="ECO:0000313" key="11">
    <source>
        <dbReference type="Proteomes" id="UP001549749"/>
    </source>
</evidence>
<dbReference type="Pfam" id="PF14322">
    <property type="entry name" value="SusD-like_3"/>
    <property type="match status" value="1"/>
</dbReference>
<keyword evidence="5" id="KW-0998">Cell outer membrane</keyword>
<feature type="chain" id="PRO_5046789532" evidence="7">
    <location>
        <begin position="24"/>
        <end position="607"/>
    </location>
</feature>
<dbReference type="Proteomes" id="UP001549749">
    <property type="component" value="Unassembled WGS sequence"/>
</dbReference>
<evidence type="ECO:0000256" key="6">
    <source>
        <dbReference type="SAM" id="MobiDB-lite"/>
    </source>
</evidence>
<feature type="region of interest" description="Disordered" evidence="6">
    <location>
        <begin position="398"/>
        <end position="417"/>
    </location>
</feature>
<dbReference type="Gene3D" id="1.25.40.390">
    <property type="match status" value="1"/>
</dbReference>
<dbReference type="InterPro" id="IPR033985">
    <property type="entry name" value="SusD-like_N"/>
</dbReference>
<gene>
    <name evidence="10" type="ORF">ABR189_20910</name>
</gene>
<evidence type="ECO:0000256" key="1">
    <source>
        <dbReference type="ARBA" id="ARBA00004442"/>
    </source>
</evidence>
<dbReference type="EMBL" id="JBEXAC010000002">
    <property type="protein sequence ID" value="MET6999864.1"/>
    <property type="molecule type" value="Genomic_DNA"/>
</dbReference>
<proteinExistence type="inferred from homology"/>
<dbReference type="Pfam" id="PF07980">
    <property type="entry name" value="SusD_RagB"/>
    <property type="match status" value="1"/>
</dbReference>
<comment type="subcellular location">
    <subcellularLocation>
        <location evidence="1">Cell outer membrane</location>
    </subcellularLocation>
</comment>
<feature type="signal peptide" evidence="7">
    <location>
        <begin position="1"/>
        <end position="23"/>
    </location>
</feature>
<protein>
    <submittedName>
        <fullName evidence="10">RagB/SusD family nutrient uptake outer membrane protein</fullName>
    </submittedName>
</protein>
<evidence type="ECO:0000256" key="3">
    <source>
        <dbReference type="ARBA" id="ARBA00022729"/>
    </source>
</evidence>
<feature type="domain" description="SusD-like N-terminal" evidence="9">
    <location>
        <begin position="23"/>
        <end position="214"/>
    </location>
</feature>